<name>A0A318SIY0_9BURK</name>
<dbReference type="EMBL" id="QJTC01000018">
    <property type="protein sequence ID" value="PYE75944.1"/>
    <property type="molecule type" value="Genomic_DNA"/>
</dbReference>
<comment type="caution">
    <text evidence="1">The sequence shown here is derived from an EMBL/GenBank/DDBJ whole genome shotgun (WGS) entry which is preliminary data.</text>
</comment>
<evidence type="ECO:0000313" key="1">
    <source>
        <dbReference type="EMBL" id="PYE75944.1"/>
    </source>
</evidence>
<organism evidence="1 2">
    <name type="scientific">Xylophilus ampelinus</name>
    <dbReference type="NCBI Taxonomy" id="54067"/>
    <lineage>
        <taxon>Bacteria</taxon>
        <taxon>Pseudomonadati</taxon>
        <taxon>Pseudomonadota</taxon>
        <taxon>Betaproteobacteria</taxon>
        <taxon>Burkholderiales</taxon>
        <taxon>Xylophilus</taxon>
    </lineage>
</organism>
<dbReference type="Proteomes" id="UP000247540">
    <property type="component" value="Unassembled WGS sequence"/>
</dbReference>
<sequence>MAVGTVWPADAPPVRFDGRIWIRSGPRHGQATVQHARILNEKRRYRDRGFDTHPVHGCGRGLS</sequence>
<proteinExistence type="predicted"/>
<evidence type="ECO:0000313" key="2">
    <source>
        <dbReference type="Proteomes" id="UP000247540"/>
    </source>
</evidence>
<accession>A0A318SIY0</accession>
<reference evidence="1 2" key="1">
    <citation type="submission" date="2018-06" db="EMBL/GenBank/DDBJ databases">
        <title>Genomic Encyclopedia of Type Strains, Phase III (KMG-III): the genomes of soil and plant-associated and newly described type strains.</title>
        <authorList>
            <person name="Whitman W."/>
        </authorList>
    </citation>
    <scope>NUCLEOTIDE SEQUENCE [LARGE SCALE GENOMIC DNA]</scope>
    <source>
        <strain evidence="1 2">CECT 7646</strain>
    </source>
</reference>
<dbReference type="AlphaFoldDB" id="A0A318SIY0"/>
<keyword evidence="2" id="KW-1185">Reference proteome</keyword>
<gene>
    <name evidence="1" type="ORF">DFQ15_11870</name>
</gene>
<protein>
    <submittedName>
        <fullName evidence="1">Uncharacterized protein</fullName>
    </submittedName>
</protein>